<sequence>MAVAKASTRRTNCAILRKNNKPDYKQPSAYRPISLLNCLGKVSKRILAKQLAYLAETTLNLLHPSQIGGRLKKSAIDAGAMLADYVHTNRLRNKIT</sequence>
<feature type="non-terminal residue" evidence="1">
    <location>
        <position position="96"/>
    </location>
</feature>
<protein>
    <submittedName>
        <fullName evidence="1">Uncharacterized protein</fullName>
    </submittedName>
</protein>
<accession>A0A8H8QUT7</accession>
<proteinExistence type="predicted"/>
<dbReference type="RefSeq" id="XP_031000868.1">
    <property type="nucleotide sequence ID" value="XM_031154055.1"/>
</dbReference>
<reference evidence="1 2" key="1">
    <citation type="submission" date="2018-05" db="EMBL/GenBank/DDBJ databases">
        <title>Genome sequencing and assembly of the regulated plant pathogen Lachnellula willkommii and related sister species for the development of diagnostic species identification markers.</title>
        <authorList>
            <person name="Giroux E."/>
            <person name="Bilodeau G."/>
        </authorList>
    </citation>
    <scope>NUCLEOTIDE SEQUENCE [LARGE SCALE GENOMIC DNA]</scope>
    <source>
        <strain evidence="1 2">CBS 185.66</strain>
    </source>
</reference>
<dbReference type="GeneID" id="41989349"/>
<dbReference type="Proteomes" id="UP000431533">
    <property type="component" value="Unassembled WGS sequence"/>
</dbReference>
<evidence type="ECO:0000313" key="2">
    <source>
        <dbReference type="Proteomes" id="UP000431533"/>
    </source>
</evidence>
<dbReference type="AlphaFoldDB" id="A0A8H8QUT7"/>
<comment type="caution">
    <text evidence="1">The sequence shown here is derived from an EMBL/GenBank/DDBJ whole genome shotgun (WGS) entry which is preliminary data.</text>
</comment>
<name>A0A8H8QUT7_9HELO</name>
<dbReference type="PANTHER" id="PTHR33481">
    <property type="entry name" value="REVERSE TRANSCRIPTASE"/>
    <property type="match status" value="1"/>
</dbReference>
<evidence type="ECO:0000313" key="1">
    <source>
        <dbReference type="EMBL" id="TVY22080.1"/>
    </source>
</evidence>
<keyword evidence="2" id="KW-1185">Reference proteome</keyword>
<dbReference type="PANTHER" id="PTHR33481:SF1">
    <property type="entry name" value="ENDONUCLEASE_EXONUCLEASE_PHOSPHATASE DOMAIN-CONTAINING PROTEIN-RELATED"/>
    <property type="match status" value="1"/>
</dbReference>
<dbReference type="EMBL" id="QGMH01000411">
    <property type="protein sequence ID" value="TVY22080.1"/>
    <property type="molecule type" value="Genomic_DNA"/>
</dbReference>
<gene>
    <name evidence="1" type="ORF">LHYA1_G009151</name>
</gene>
<dbReference type="OrthoDB" id="3527090at2759"/>
<organism evidence="1 2">
    <name type="scientific">Lachnellula hyalina</name>
    <dbReference type="NCBI Taxonomy" id="1316788"/>
    <lineage>
        <taxon>Eukaryota</taxon>
        <taxon>Fungi</taxon>
        <taxon>Dikarya</taxon>
        <taxon>Ascomycota</taxon>
        <taxon>Pezizomycotina</taxon>
        <taxon>Leotiomycetes</taxon>
        <taxon>Helotiales</taxon>
        <taxon>Lachnaceae</taxon>
        <taxon>Lachnellula</taxon>
    </lineage>
</organism>